<comment type="caution">
    <text evidence="2">The sequence shown here is derived from an EMBL/GenBank/DDBJ whole genome shotgun (WGS) entry which is preliminary data.</text>
</comment>
<gene>
    <name evidence="2" type="ORF">Acr_29g0011490</name>
</gene>
<evidence type="ECO:0000256" key="1">
    <source>
        <dbReference type="SAM" id="MobiDB-lite"/>
    </source>
</evidence>
<name>A0A7J0HFS8_9ERIC</name>
<dbReference type="AlphaFoldDB" id="A0A7J0HFS8"/>
<evidence type="ECO:0000313" key="2">
    <source>
        <dbReference type="EMBL" id="GFZ21987.1"/>
    </source>
</evidence>
<sequence length="124" mass="13302">MKPSAILKFGSVGSDLAGGRIFAQPYPPLPPPNPPPPPPQRPPPPPTPPPNPDPPLAPPPPPGPPPPKLPPPPRPPPRPKNFASSNEHFVVITSFLELVVQTRAARSTRTRNLEVIFCNCIVRL</sequence>
<dbReference type="PRINTS" id="PR01217">
    <property type="entry name" value="PRICHEXTENSN"/>
</dbReference>
<feature type="compositionally biased region" description="Pro residues" evidence="1">
    <location>
        <begin position="25"/>
        <end position="79"/>
    </location>
</feature>
<accession>A0A7J0HFS8</accession>
<reference evidence="2 3" key="1">
    <citation type="submission" date="2019-07" db="EMBL/GenBank/DDBJ databases">
        <title>De Novo Assembly of kiwifruit Actinidia rufa.</title>
        <authorList>
            <person name="Sugita-Konishi S."/>
            <person name="Sato K."/>
            <person name="Mori E."/>
            <person name="Abe Y."/>
            <person name="Kisaki G."/>
            <person name="Hamano K."/>
            <person name="Suezawa K."/>
            <person name="Otani M."/>
            <person name="Fukuda T."/>
            <person name="Manabe T."/>
            <person name="Gomi K."/>
            <person name="Tabuchi M."/>
            <person name="Akimitsu K."/>
            <person name="Kataoka I."/>
        </authorList>
    </citation>
    <scope>NUCLEOTIDE SEQUENCE [LARGE SCALE GENOMIC DNA]</scope>
    <source>
        <strain evidence="3">cv. Fuchu</strain>
    </source>
</reference>
<dbReference type="Proteomes" id="UP000585474">
    <property type="component" value="Unassembled WGS sequence"/>
</dbReference>
<keyword evidence="3" id="KW-1185">Reference proteome</keyword>
<protein>
    <submittedName>
        <fullName evidence="2">Glycine-rich protein 5</fullName>
    </submittedName>
</protein>
<feature type="region of interest" description="Disordered" evidence="1">
    <location>
        <begin position="1"/>
        <end position="85"/>
    </location>
</feature>
<proteinExistence type="predicted"/>
<dbReference type="EMBL" id="BJWL01000029">
    <property type="protein sequence ID" value="GFZ21987.1"/>
    <property type="molecule type" value="Genomic_DNA"/>
</dbReference>
<evidence type="ECO:0000313" key="3">
    <source>
        <dbReference type="Proteomes" id="UP000585474"/>
    </source>
</evidence>
<organism evidence="2 3">
    <name type="scientific">Actinidia rufa</name>
    <dbReference type="NCBI Taxonomy" id="165716"/>
    <lineage>
        <taxon>Eukaryota</taxon>
        <taxon>Viridiplantae</taxon>
        <taxon>Streptophyta</taxon>
        <taxon>Embryophyta</taxon>
        <taxon>Tracheophyta</taxon>
        <taxon>Spermatophyta</taxon>
        <taxon>Magnoliopsida</taxon>
        <taxon>eudicotyledons</taxon>
        <taxon>Gunneridae</taxon>
        <taxon>Pentapetalae</taxon>
        <taxon>asterids</taxon>
        <taxon>Ericales</taxon>
        <taxon>Actinidiaceae</taxon>
        <taxon>Actinidia</taxon>
    </lineage>
</organism>